<dbReference type="AlphaFoldDB" id="A0A0F9K0S4"/>
<reference evidence="1" key="1">
    <citation type="journal article" date="2015" name="Nature">
        <title>Complex archaea that bridge the gap between prokaryotes and eukaryotes.</title>
        <authorList>
            <person name="Spang A."/>
            <person name="Saw J.H."/>
            <person name="Jorgensen S.L."/>
            <person name="Zaremba-Niedzwiedzka K."/>
            <person name="Martijn J."/>
            <person name="Lind A.E."/>
            <person name="van Eijk R."/>
            <person name="Schleper C."/>
            <person name="Guy L."/>
            <person name="Ettema T.J."/>
        </authorList>
    </citation>
    <scope>NUCLEOTIDE SEQUENCE</scope>
</reference>
<gene>
    <name evidence="1" type="ORF">LCGC14_1388140</name>
</gene>
<organism evidence="1">
    <name type="scientific">marine sediment metagenome</name>
    <dbReference type="NCBI Taxonomy" id="412755"/>
    <lineage>
        <taxon>unclassified sequences</taxon>
        <taxon>metagenomes</taxon>
        <taxon>ecological metagenomes</taxon>
    </lineage>
</organism>
<name>A0A0F9K0S4_9ZZZZ</name>
<dbReference type="EMBL" id="LAZR01008938">
    <property type="protein sequence ID" value="KKM75654.1"/>
    <property type="molecule type" value="Genomic_DNA"/>
</dbReference>
<evidence type="ECO:0000313" key="1">
    <source>
        <dbReference type="EMBL" id="KKM75654.1"/>
    </source>
</evidence>
<protein>
    <submittedName>
        <fullName evidence="1">Uncharacterized protein</fullName>
    </submittedName>
</protein>
<proteinExistence type="predicted"/>
<sequence length="54" mass="6022">MKLPYVVVIGTFFTGIQAIHGPFEDYLSAAEWVSRSTTNQVYSIQPLTQEESGN</sequence>
<comment type="caution">
    <text evidence="1">The sequence shown here is derived from an EMBL/GenBank/DDBJ whole genome shotgun (WGS) entry which is preliminary data.</text>
</comment>
<accession>A0A0F9K0S4</accession>